<dbReference type="GO" id="GO:0005524">
    <property type="term" value="F:ATP binding"/>
    <property type="evidence" value="ECO:0007669"/>
    <property type="project" value="UniProtKB-KW"/>
</dbReference>
<dbReference type="EMBL" id="JAFLCK010000001">
    <property type="protein sequence ID" value="MBN8658849.1"/>
    <property type="molecule type" value="Genomic_DNA"/>
</dbReference>
<dbReference type="Proteomes" id="UP000664277">
    <property type="component" value="Unassembled WGS sequence"/>
</dbReference>
<keyword evidence="3" id="KW-0067">ATP-binding</keyword>
<dbReference type="Pfam" id="PF00005">
    <property type="entry name" value="ABC_tran"/>
    <property type="match status" value="1"/>
</dbReference>
<dbReference type="GO" id="GO:0016887">
    <property type="term" value="F:ATP hydrolysis activity"/>
    <property type="evidence" value="ECO:0007669"/>
    <property type="project" value="InterPro"/>
</dbReference>
<sequence length="261" mass="28719">MTASNSNSKRILEIIDLHVKVEEKEILKGVNLTINAGEVHAIMGRNGSGKSTLSYTVMGHPRYKVTGGQMLYKGQEISEMSPDERCKLGISLAFQYPVAISGVSVSNFLRKITNSKRGKEIPVKEFRQELKAAMAKLGVKDEFLSRYVNDGFSGGEKKRLEILQLSLLKPSLAVLDETDSGLDIDALKTVSEGVNALASDETAILLITHYQRMLDYVKPDFVHVFQDGKIVTSGGKELALELESRGYDWVTTEPAAEPAKI</sequence>
<dbReference type="PROSITE" id="PS00211">
    <property type="entry name" value="ABC_TRANSPORTER_1"/>
    <property type="match status" value="1"/>
</dbReference>
<evidence type="ECO:0000313" key="5">
    <source>
        <dbReference type="EMBL" id="MBN8658849.1"/>
    </source>
</evidence>
<dbReference type="CDD" id="cd03217">
    <property type="entry name" value="ABC_FeS_Assembly"/>
    <property type="match status" value="1"/>
</dbReference>
<dbReference type="Gene3D" id="3.40.50.300">
    <property type="entry name" value="P-loop containing nucleotide triphosphate hydrolases"/>
    <property type="match status" value="1"/>
</dbReference>
<name>A0A8J7P6P5_9BACT</name>
<dbReference type="SUPFAM" id="SSF52540">
    <property type="entry name" value="P-loop containing nucleoside triphosphate hydrolases"/>
    <property type="match status" value="1"/>
</dbReference>
<feature type="domain" description="ABC transporter" evidence="4">
    <location>
        <begin position="12"/>
        <end position="252"/>
    </location>
</feature>
<comment type="caution">
    <text evidence="5">The sequence shown here is derived from an EMBL/GenBank/DDBJ whole genome shotgun (WGS) entry which is preliminary data.</text>
</comment>
<evidence type="ECO:0000256" key="1">
    <source>
        <dbReference type="ARBA" id="ARBA00006216"/>
    </source>
</evidence>
<dbReference type="InterPro" id="IPR010230">
    <property type="entry name" value="FeS-cluster_ATPase_SufC"/>
</dbReference>
<protein>
    <submittedName>
        <fullName evidence="5">Fe-S cluster assembly ATPase SufC</fullName>
    </submittedName>
</protein>
<dbReference type="PANTHER" id="PTHR43204:SF1">
    <property type="entry name" value="ABC TRANSPORTER I FAMILY MEMBER 6, CHLOROPLASTIC"/>
    <property type="match status" value="1"/>
</dbReference>
<accession>A0A8J7P6P5</accession>
<evidence type="ECO:0000256" key="2">
    <source>
        <dbReference type="ARBA" id="ARBA00022741"/>
    </source>
</evidence>
<dbReference type="PANTHER" id="PTHR43204">
    <property type="entry name" value="ABC TRANSPORTER I FAMILY MEMBER 6, CHLOROPLASTIC"/>
    <property type="match status" value="1"/>
</dbReference>
<evidence type="ECO:0000259" key="4">
    <source>
        <dbReference type="PROSITE" id="PS50893"/>
    </source>
</evidence>
<comment type="similarity">
    <text evidence="1">Belongs to the ABC transporter superfamily. Ycf16 family.</text>
</comment>
<reference evidence="5" key="1">
    <citation type="submission" date="2021-02" db="EMBL/GenBank/DDBJ databases">
        <title>Genome-Resolved Metagenomics of a Microbial Community Performing Photosynthetic Biological Nutrient Removal.</title>
        <authorList>
            <person name="Mcdaniel E.A."/>
        </authorList>
    </citation>
    <scope>NUCLEOTIDE SEQUENCE</scope>
    <source>
        <strain evidence="5">UWPOB_OBS1</strain>
    </source>
</reference>
<dbReference type="NCBIfam" id="TIGR01978">
    <property type="entry name" value="sufC"/>
    <property type="match status" value="1"/>
</dbReference>
<dbReference type="PROSITE" id="PS50893">
    <property type="entry name" value="ABC_TRANSPORTER_2"/>
    <property type="match status" value="1"/>
</dbReference>
<dbReference type="InterPro" id="IPR017871">
    <property type="entry name" value="ABC_transporter-like_CS"/>
</dbReference>
<dbReference type="AlphaFoldDB" id="A0A8J7P6P5"/>
<evidence type="ECO:0000313" key="6">
    <source>
        <dbReference type="Proteomes" id="UP000664277"/>
    </source>
</evidence>
<gene>
    <name evidence="5" type="primary">sufC</name>
    <name evidence="5" type="ORF">J0M35_00690</name>
</gene>
<proteinExistence type="inferred from homology"/>
<dbReference type="InterPro" id="IPR027417">
    <property type="entry name" value="P-loop_NTPase"/>
</dbReference>
<evidence type="ECO:0000256" key="3">
    <source>
        <dbReference type="ARBA" id="ARBA00022840"/>
    </source>
</evidence>
<dbReference type="InterPro" id="IPR003439">
    <property type="entry name" value="ABC_transporter-like_ATP-bd"/>
</dbReference>
<keyword evidence="2" id="KW-0547">Nucleotide-binding</keyword>
<organism evidence="5 6">
    <name type="scientific">Candidatus Obscuribacter phosphatis</name>
    <dbReference type="NCBI Taxonomy" id="1906157"/>
    <lineage>
        <taxon>Bacteria</taxon>
        <taxon>Bacillati</taxon>
        <taxon>Candidatus Melainabacteria</taxon>
        <taxon>Candidatus Obscuribacterales</taxon>
        <taxon>Candidatus Obscuribacteraceae</taxon>
        <taxon>Candidatus Obscuribacter</taxon>
    </lineage>
</organism>